<dbReference type="SUPFAM" id="SSF50331">
    <property type="entry name" value="MOP-like"/>
    <property type="match status" value="1"/>
</dbReference>
<dbReference type="PANTHER" id="PTHR42781">
    <property type="entry name" value="SPERMIDINE/PUTRESCINE IMPORT ATP-BINDING PROTEIN POTA"/>
    <property type="match status" value="1"/>
</dbReference>
<keyword evidence="3" id="KW-0547">Nucleotide-binding</keyword>
<reference evidence="6 7" key="1">
    <citation type="submission" date="2023-08" db="EMBL/GenBank/DDBJ databases">
        <title>Implementing the SeqCode for naming new Mesorhizobium species isolated from Vachellia karroo root nodules.</title>
        <authorList>
            <person name="Van Lill M."/>
        </authorList>
    </citation>
    <scope>NUCLEOTIDE SEQUENCE [LARGE SCALE GENOMIC DNA]</scope>
    <source>
        <strain evidence="6 7">VK2B</strain>
    </source>
</reference>
<dbReference type="GO" id="GO:0005524">
    <property type="term" value="F:ATP binding"/>
    <property type="evidence" value="ECO:0007669"/>
    <property type="project" value="UniProtKB-KW"/>
</dbReference>
<dbReference type="InterPro" id="IPR027417">
    <property type="entry name" value="P-loop_NTPase"/>
</dbReference>
<dbReference type="Proteomes" id="UP001280156">
    <property type="component" value="Unassembled WGS sequence"/>
</dbReference>
<comment type="similarity">
    <text evidence="1">Belongs to the ABC transporter superfamily.</text>
</comment>
<organism evidence="6 7">
    <name type="scientific">Mesorhizobium humile</name>
    <dbReference type="NCBI Taxonomy" id="3072313"/>
    <lineage>
        <taxon>Bacteria</taxon>
        <taxon>Pseudomonadati</taxon>
        <taxon>Pseudomonadota</taxon>
        <taxon>Alphaproteobacteria</taxon>
        <taxon>Hyphomicrobiales</taxon>
        <taxon>Phyllobacteriaceae</taxon>
        <taxon>Mesorhizobium</taxon>
    </lineage>
</organism>
<dbReference type="PROSITE" id="PS50893">
    <property type="entry name" value="ABC_TRANSPORTER_2"/>
    <property type="match status" value="1"/>
</dbReference>
<evidence type="ECO:0000313" key="6">
    <source>
        <dbReference type="EMBL" id="MDX8488351.1"/>
    </source>
</evidence>
<dbReference type="SUPFAM" id="SSF52540">
    <property type="entry name" value="P-loop containing nucleoside triphosphate hydrolases"/>
    <property type="match status" value="1"/>
</dbReference>
<dbReference type="InterPro" id="IPR050093">
    <property type="entry name" value="ABC_SmlMolc_Importer"/>
</dbReference>
<dbReference type="InterPro" id="IPR003593">
    <property type="entry name" value="AAA+_ATPase"/>
</dbReference>
<keyword evidence="2" id="KW-0813">Transport</keyword>
<evidence type="ECO:0000256" key="4">
    <source>
        <dbReference type="ARBA" id="ARBA00022840"/>
    </source>
</evidence>
<feature type="domain" description="ABC transporter" evidence="5">
    <location>
        <begin position="20"/>
        <end position="250"/>
    </location>
</feature>
<evidence type="ECO:0000256" key="3">
    <source>
        <dbReference type="ARBA" id="ARBA00022741"/>
    </source>
</evidence>
<evidence type="ECO:0000256" key="1">
    <source>
        <dbReference type="ARBA" id="ARBA00005417"/>
    </source>
</evidence>
<dbReference type="Pfam" id="PF00005">
    <property type="entry name" value="ABC_tran"/>
    <property type="match status" value="1"/>
</dbReference>
<dbReference type="InterPro" id="IPR003439">
    <property type="entry name" value="ABC_transporter-like_ATP-bd"/>
</dbReference>
<evidence type="ECO:0000313" key="7">
    <source>
        <dbReference type="Proteomes" id="UP001280156"/>
    </source>
</evidence>
<protein>
    <submittedName>
        <fullName evidence="6">ABC transporter ATP-binding protein</fullName>
    </submittedName>
</protein>
<dbReference type="InterPro" id="IPR013611">
    <property type="entry name" value="Transp-assoc_OB_typ2"/>
</dbReference>
<comment type="caution">
    <text evidence="6">The sequence shown here is derived from an EMBL/GenBank/DDBJ whole genome shotgun (WGS) entry which is preliminary data.</text>
</comment>
<name>A0ABU4YMY1_9HYPH</name>
<dbReference type="InterPro" id="IPR017871">
    <property type="entry name" value="ABC_transporter-like_CS"/>
</dbReference>
<accession>A0ABU4YMY1</accession>
<dbReference type="Pfam" id="PF08402">
    <property type="entry name" value="TOBE_2"/>
    <property type="match status" value="1"/>
</dbReference>
<gene>
    <name evidence="6" type="ORF">RFM52_24555</name>
</gene>
<proteinExistence type="inferred from homology"/>
<dbReference type="EMBL" id="JAVIIV010000019">
    <property type="protein sequence ID" value="MDX8488351.1"/>
    <property type="molecule type" value="Genomic_DNA"/>
</dbReference>
<dbReference type="PROSITE" id="PS00211">
    <property type="entry name" value="ABC_TRANSPORTER_1"/>
    <property type="match status" value="1"/>
</dbReference>
<keyword evidence="7" id="KW-1185">Reference proteome</keyword>
<evidence type="ECO:0000259" key="5">
    <source>
        <dbReference type="PROSITE" id="PS50893"/>
    </source>
</evidence>
<dbReference type="SMART" id="SM00382">
    <property type="entry name" value="AAA"/>
    <property type="match status" value="1"/>
</dbReference>
<dbReference type="Gene3D" id="3.40.50.300">
    <property type="entry name" value="P-loop containing nucleotide triphosphate hydrolases"/>
    <property type="match status" value="1"/>
</dbReference>
<keyword evidence="4 6" id="KW-0067">ATP-binding</keyword>
<dbReference type="Gene3D" id="2.40.50.100">
    <property type="match status" value="1"/>
</dbReference>
<dbReference type="InterPro" id="IPR008995">
    <property type="entry name" value="Mo/tungstate-bd_C_term_dom"/>
</dbReference>
<sequence>MASNQLISDARPVDSGPPAIEVSGLRKDYGGVSAVAGIDLTVAQGEFLSILGPSGSGKSTLLGLIAGLVQPTGGRIMIGSRDVTLVPPAQRDIGLVFQSYALFPNMTVAGNIAFPLAVRGINKCDIKARVEWAIDLVRLNGLENRKPSQLSGGQQQRVAIARAVVFGPRLLLLDEPLAALDRKLREEVRMELRRLQRKLGVTTILVTHDQDEAMSTSDRIAVLAQGVFQQIGTPAELYRQPANRFVAGFLGVANLLDGDVEREGDEAVLTLDGGIKLPLPAGSRLPGSRATMLVRPERINLEPATDVRTGRFGINCEVADVVYQGEIVRYTMQGPSISTNLVASCQHVVPKFSPGDRVCITWRPEDGWLLQDGEK</sequence>
<evidence type="ECO:0000256" key="2">
    <source>
        <dbReference type="ARBA" id="ARBA00022448"/>
    </source>
</evidence>
<dbReference type="RefSeq" id="WP_320298653.1">
    <property type="nucleotide sequence ID" value="NZ_JAVIIU010000018.1"/>
</dbReference>
<dbReference type="PANTHER" id="PTHR42781:SF4">
    <property type="entry name" value="SPERMIDINE_PUTRESCINE IMPORT ATP-BINDING PROTEIN POTA"/>
    <property type="match status" value="1"/>
</dbReference>